<accession>A0A8J7LWQ0</accession>
<comment type="caution">
    <text evidence="2">The sequence shown here is derived from an EMBL/GenBank/DDBJ whole genome shotgun (WGS) entry which is preliminary data.</text>
</comment>
<dbReference type="EMBL" id="JAELVR010000008">
    <property type="protein sequence ID" value="MBJ6372450.1"/>
    <property type="molecule type" value="Genomic_DNA"/>
</dbReference>
<feature type="transmembrane region" description="Helical" evidence="1">
    <location>
        <begin position="29"/>
        <end position="45"/>
    </location>
</feature>
<dbReference type="AlphaFoldDB" id="A0A8J7LWQ0"/>
<evidence type="ECO:0000313" key="3">
    <source>
        <dbReference type="Proteomes" id="UP000619079"/>
    </source>
</evidence>
<keyword evidence="1" id="KW-0472">Membrane</keyword>
<organism evidence="2 3">
    <name type="scientific">Sedimentitalea arenosa</name>
    <dbReference type="NCBI Taxonomy" id="2798803"/>
    <lineage>
        <taxon>Bacteria</taxon>
        <taxon>Pseudomonadati</taxon>
        <taxon>Pseudomonadota</taxon>
        <taxon>Alphaproteobacteria</taxon>
        <taxon>Rhodobacterales</taxon>
        <taxon>Paracoccaceae</taxon>
        <taxon>Sedimentitalea</taxon>
    </lineage>
</organism>
<protein>
    <submittedName>
        <fullName evidence="2">Uncharacterized protein</fullName>
    </submittedName>
</protein>
<dbReference type="RefSeq" id="WP_199025326.1">
    <property type="nucleotide sequence ID" value="NZ_JAELVR010000008.1"/>
</dbReference>
<sequence>MNRLLALIAFLALAAFVLVLVIEVPSPDLIVVATLTIAMVAYDFVTSSGKPRG</sequence>
<proteinExistence type="predicted"/>
<keyword evidence="3" id="KW-1185">Reference proteome</keyword>
<reference evidence="2" key="1">
    <citation type="submission" date="2020-12" db="EMBL/GenBank/DDBJ databases">
        <title>Sedimentitalea sp. nov., isolated from sand in Incheon.</title>
        <authorList>
            <person name="Kim W."/>
        </authorList>
    </citation>
    <scope>NUCLEOTIDE SEQUENCE</scope>
    <source>
        <strain evidence="2">CAU 1593</strain>
    </source>
</reference>
<evidence type="ECO:0000256" key="1">
    <source>
        <dbReference type="SAM" id="Phobius"/>
    </source>
</evidence>
<gene>
    <name evidence="2" type="ORF">JF290_13020</name>
</gene>
<keyword evidence="1" id="KW-0812">Transmembrane</keyword>
<name>A0A8J7LWQ0_9RHOB</name>
<keyword evidence="1" id="KW-1133">Transmembrane helix</keyword>
<evidence type="ECO:0000313" key="2">
    <source>
        <dbReference type="EMBL" id="MBJ6372450.1"/>
    </source>
</evidence>
<dbReference type="Proteomes" id="UP000619079">
    <property type="component" value="Unassembled WGS sequence"/>
</dbReference>